<organism evidence="1 2">
    <name type="scientific">Portunus trituberculatus</name>
    <name type="common">Swimming crab</name>
    <name type="synonym">Neptunus trituberculatus</name>
    <dbReference type="NCBI Taxonomy" id="210409"/>
    <lineage>
        <taxon>Eukaryota</taxon>
        <taxon>Metazoa</taxon>
        <taxon>Ecdysozoa</taxon>
        <taxon>Arthropoda</taxon>
        <taxon>Crustacea</taxon>
        <taxon>Multicrustacea</taxon>
        <taxon>Malacostraca</taxon>
        <taxon>Eumalacostraca</taxon>
        <taxon>Eucarida</taxon>
        <taxon>Decapoda</taxon>
        <taxon>Pleocyemata</taxon>
        <taxon>Brachyura</taxon>
        <taxon>Eubrachyura</taxon>
        <taxon>Portunoidea</taxon>
        <taxon>Portunidae</taxon>
        <taxon>Portuninae</taxon>
        <taxon>Portunus</taxon>
    </lineage>
</organism>
<name>A0A5B7EH56_PORTR</name>
<dbReference type="AlphaFoldDB" id="A0A5B7EH56"/>
<sequence>MKFRSLPDVPNSYLQFTTDQGHSPDKDDKCLYYEIQPDLKARGVMESLPTRSQPTISNLHHQSTTGQEHFLNQHNEYFYYEILPDLTSHRVMVSCPAQDSEEPFYTNLKSKYDKQPRSPLYRNVSTRGSHASPLCHQEPTCVSESHIYATGGQQLWLTVCRHLIALLAATTSPHLLTATSQVTRLGLRTVHRT</sequence>
<proteinExistence type="predicted"/>
<keyword evidence="2" id="KW-1185">Reference proteome</keyword>
<comment type="caution">
    <text evidence="1">The sequence shown here is derived from an EMBL/GenBank/DDBJ whole genome shotgun (WGS) entry which is preliminary data.</text>
</comment>
<dbReference type="OrthoDB" id="10669796at2759"/>
<reference evidence="1 2" key="1">
    <citation type="submission" date="2019-05" db="EMBL/GenBank/DDBJ databases">
        <title>Another draft genome of Portunus trituberculatus and its Hox gene families provides insights of decapod evolution.</title>
        <authorList>
            <person name="Jeong J.-H."/>
            <person name="Song I."/>
            <person name="Kim S."/>
            <person name="Choi T."/>
            <person name="Kim D."/>
            <person name="Ryu S."/>
            <person name="Kim W."/>
        </authorList>
    </citation>
    <scope>NUCLEOTIDE SEQUENCE [LARGE SCALE GENOMIC DNA]</scope>
    <source>
        <tissue evidence="1">Muscle</tissue>
    </source>
</reference>
<evidence type="ECO:0000313" key="2">
    <source>
        <dbReference type="Proteomes" id="UP000324222"/>
    </source>
</evidence>
<evidence type="ECO:0000313" key="1">
    <source>
        <dbReference type="EMBL" id="MPC32506.1"/>
    </source>
</evidence>
<gene>
    <name evidence="1" type="ORF">E2C01_025819</name>
</gene>
<dbReference type="EMBL" id="VSRR010002640">
    <property type="protein sequence ID" value="MPC32506.1"/>
    <property type="molecule type" value="Genomic_DNA"/>
</dbReference>
<dbReference type="Proteomes" id="UP000324222">
    <property type="component" value="Unassembled WGS sequence"/>
</dbReference>
<protein>
    <submittedName>
        <fullName evidence="1">Uncharacterized protein</fullName>
    </submittedName>
</protein>
<accession>A0A5B7EH56</accession>